<dbReference type="EMBL" id="MJIH01000008">
    <property type="protein sequence ID" value="OLR61603.1"/>
    <property type="molecule type" value="Genomic_DNA"/>
</dbReference>
<proteinExistence type="inferred from homology"/>
<dbReference type="InterPro" id="IPR050921">
    <property type="entry name" value="T4SS_GSP_E_ATPase"/>
</dbReference>
<dbReference type="PANTHER" id="PTHR30486">
    <property type="entry name" value="TWITCHING MOTILITY PROTEIN PILT"/>
    <property type="match status" value="1"/>
</dbReference>
<dbReference type="Gene3D" id="3.40.50.300">
    <property type="entry name" value="P-loop containing nucleotide triphosphate hydrolases"/>
    <property type="match status" value="1"/>
</dbReference>
<dbReference type="STRING" id="1465756.BIV18_09620"/>
<dbReference type="Gene3D" id="3.30.450.380">
    <property type="match status" value="1"/>
</dbReference>
<dbReference type="InterPro" id="IPR027417">
    <property type="entry name" value="P-loop_NTPase"/>
</dbReference>
<organism evidence="3 4">
    <name type="scientific">Peptoniphilus porci</name>
    <dbReference type="NCBI Taxonomy" id="2652280"/>
    <lineage>
        <taxon>Bacteria</taxon>
        <taxon>Bacillati</taxon>
        <taxon>Bacillota</taxon>
        <taxon>Tissierellia</taxon>
        <taxon>Tissierellales</taxon>
        <taxon>Peptoniphilaceae</taxon>
        <taxon>Peptoniphilus</taxon>
    </lineage>
</organism>
<dbReference type="AlphaFoldDB" id="A0A1U7LX32"/>
<comment type="similarity">
    <text evidence="1">Belongs to the GSP E family.</text>
</comment>
<dbReference type="PANTHER" id="PTHR30486:SF6">
    <property type="entry name" value="TYPE IV PILUS RETRACTATION ATPASE PILT"/>
    <property type="match status" value="1"/>
</dbReference>
<evidence type="ECO:0000313" key="4">
    <source>
        <dbReference type="Proteomes" id="UP000187166"/>
    </source>
</evidence>
<protein>
    <recommendedName>
        <fullName evidence="2">Bacterial type II secretion system protein E domain-containing protein</fullName>
    </recommendedName>
</protein>
<comment type="caution">
    <text evidence="3">The sequence shown here is derived from an EMBL/GenBank/DDBJ whole genome shotgun (WGS) entry which is preliminary data.</text>
</comment>
<dbReference type="SUPFAM" id="SSF52540">
    <property type="entry name" value="P-loop containing nucleoside triphosphate hydrolases"/>
    <property type="match status" value="1"/>
</dbReference>
<dbReference type="Pfam" id="PF00437">
    <property type="entry name" value="T2SSE"/>
    <property type="match status" value="1"/>
</dbReference>
<gene>
    <name evidence="3" type="ORF">BIV18_09620</name>
</gene>
<name>A0A1U7LX32_9FIRM</name>
<sequence length="456" mass="51829">MQGIEQDLKTFKKEMYKIRNVESNNITISYEEALERVRSEIVQNLLEEETNVNSDEIKDKEYLERLKREYKSKIIDIINLKGIKVNGLSINEFADKAVSEFVGYSVLEPAFQNPNITDIYLISYDRIYVEIDGCNKRYPISNCFKNEEHYNNFIKRLVSTAGKSINVGESKICDFELYGNRGCATSEIITQGSMSLTMRKHGNKKVSYEDLISGGVIDKDLGDLLNILIKGESNIICAGITGSGKTTTLRALLNNSISNLNKRAIVIEDTKELDLEVGNSLSFQTFKSTNDDLNVSQRDLIYAALRLKPKYIIVGEVRGAEAEAAVEAMETGHSTIFSMHAGSPKNAINRLITKYLIQMPTIGTDVVKRIIGEAVEFIFIQDDIPNIGRRVSSLWEVYFDYDKDTIGYKEIYSFDLDKGSWVWKNPISESKLYKLGRRGVKKEEIDRFNERLRLEG</sequence>
<dbReference type="Proteomes" id="UP000187166">
    <property type="component" value="Unassembled WGS sequence"/>
</dbReference>
<feature type="domain" description="Bacterial type II secretion system protein E" evidence="2">
    <location>
        <begin position="194"/>
        <end position="352"/>
    </location>
</feature>
<evidence type="ECO:0000259" key="2">
    <source>
        <dbReference type="Pfam" id="PF00437"/>
    </source>
</evidence>
<reference evidence="3 4" key="1">
    <citation type="journal article" date="2016" name="Appl. Environ. Microbiol.">
        <title>Function and Phylogeny of Bacterial Butyryl Coenzyme A:Acetate Transferases and Their Diversity in the Proximal Colon of Swine.</title>
        <authorList>
            <person name="Trachsel J."/>
            <person name="Bayles D.O."/>
            <person name="Looft T."/>
            <person name="Levine U.Y."/>
            <person name="Allen H.K."/>
        </authorList>
    </citation>
    <scope>NUCLEOTIDE SEQUENCE [LARGE SCALE GENOMIC DNA]</scope>
    <source>
        <strain evidence="3 4">35-6-1</strain>
    </source>
</reference>
<evidence type="ECO:0000256" key="1">
    <source>
        <dbReference type="ARBA" id="ARBA00006611"/>
    </source>
</evidence>
<evidence type="ECO:0000313" key="3">
    <source>
        <dbReference type="EMBL" id="OLR61603.1"/>
    </source>
</evidence>
<accession>A0A1U7LX32</accession>
<dbReference type="GO" id="GO:0016887">
    <property type="term" value="F:ATP hydrolysis activity"/>
    <property type="evidence" value="ECO:0007669"/>
    <property type="project" value="InterPro"/>
</dbReference>
<dbReference type="InterPro" id="IPR001482">
    <property type="entry name" value="T2SS/T4SS_dom"/>
</dbReference>
<keyword evidence="4" id="KW-1185">Reference proteome</keyword>